<evidence type="ECO:0000256" key="5">
    <source>
        <dbReference type="PROSITE-ProRule" id="PRU00552"/>
    </source>
</evidence>
<organism evidence="8 9">
    <name type="scientific">Aegilops tauschii subsp. strangulata</name>
    <name type="common">Goatgrass</name>
    <dbReference type="NCBI Taxonomy" id="200361"/>
    <lineage>
        <taxon>Eukaryota</taxon>
        <taxon>Viridiplantae</taxon>
        <taxon>Streptophyta</taxon>
        <taxon>Embryophyta</taxon>
        <taxon>Tracheophyta</taxon>
        <taxon>Spermatophyta</taxon>
        <taxon>Magnoliopsida</taxon>
        <taxon>Liliopsida</taxon>
        <taxon>Poales</taxon>
        <taxon>Poaceae</taxon>
        <taxon>BOP clade</taxon>
        <taxon>Pooideae</taxon>
        <taxon>Triticodae</taxon>
        <taxon>Triticeae</taxon>
        <taxon>Triticinae</taxon>
        <taxon>Aegilops</taxon>
    </lineage>
</organism>
<dbReference type="Gramene" id="AET6Gv20294600.13">
    <property type="protein sequence ID" value="AET6Gv20294600.13"/>
    <property type="gene ID" value="AET6Gv20294600"/>
</dbReference>
<keyword evidence="4" id="KW-0067">ATP-binding</keyword>
<evidence type="ECO:0000313" key="9">
    <source>
        <dbReference type="Proteomes" id="UP000015105"/>
    </source>
</evidence>
<reference evidence="8" key="5">
    <citation type="journal article" date="2021" name="G3 (Bethesda)">
        <title>Aegilops tauschii genome assembly Aet v5.0 features greater sequence contiguity and improved annotation.</title>
        <authorList>
            <person name="Wang L."/>
            <person name="Zhu T."/>
            <person name="Rodriguez J.C."/>
            <person name="Deal K.R."/>
            <person name="Dubcovsky J."/>
            <person name="McGuire P.E."/>
            <person name="Lux T."/>
            <person name="Spannagl M."/>
            <person name="Mayer K.F.X."/>
            <person name="Baldrich P."/>
            <person name="Meyers B.C."/>
            <person name="Huo N."/>
            <person name="Gu Y.Q."/>
            <person name="Zhou H."/>
            <person name="Devos K.M."/>
            <person name="Bennetzen J.L."/>
            <person name="Unver T."/>
            <person name="Budak H."/>
            <person name="Gulick P.J."/>
            <person name="Galiba G."/>
            <person name="Kalapos B."/>
            <person name="Nelson D.R."/>
            <person name="Li P."/>
            <person name="You F.M."/>
            <person name="Luo M.C."/>
            <person name="Dvorak J."/>
        </authorList>
    </citation>
    <scope>NUCLEOTIDE SEQUENCE [LARGE SCALE GENOMIC DNA]</scope>
    <source>
        <strain evidence="8">cv. AL8/78</strain>
    </source>
</reference>
<dbReference type="InterPro" id="IPR014014">
    <property type="entry name" value="RNA_helicase_DEAD_Q_motif"/>
</dbReference>
<protein>
    <recommendedName>
        <fullName evidence="7">DEAD-box RNA helicase Q domain-containing protein</fullName>
    </recommendedName>
</protein>
<reference evidence="9" key="2">
    <citation type="journal article" date="2017" name="Nat. Plants">
        <title>The Aegilops tauschii genome reveals multiple impacts of transposons.</title>
        <authorList>
            <person name="Zhao G."/>
            <person name="Zou C."/>
            <person name="Li K."/>
            <person name="Wang K."/>
            <person name="Li T."/>
            <person name="Gao L."/>
            <person name="Zhang X."/>
            <person name="Wang H."/>
            <person name="Yang Z."/>
            <person name="Liu X."/>
            <person name="Jiang W."/>
            <person name="Mao L."/>
            <person name="Kong X."/>
            <person name="Jiao Y."/>
            <person name="Jia J."/>
        </authorList>
    </citation>
    <scope>NUCLEOTIDE SEQUENCE [LARGE SCALE GENOMIC DNA]</scope>
    <source>
        <strain evidence="9">cv. AL8/78</strain>
    </source>
</reference>
<accession>A0A453NAK6</accession>
<evidence type="ECO:0000256" key="1">
    <source>
        <dbReference type="ARBA" id="ARBA00022741"/>
    </source>
</evidence>
<keyword evidence="1" id="KW-0547">Nucleotide-binding</keyword>
<evidence type="ECO:0000256" key="4">
    <source>
        <dbReference type="ARBA" id="ARBA00022840"/>
    </source>
</evidence>
<reference evidence="8" key="3">
    <citation type="journal article" date="2017" name="Nature">
        <title>Genome sequence of the progenitor of the wheat D genome Aegilops tauschii.</title>
        <authorList>
            <person name="Luo M.C."/>
            <person name="Gu Y.Q."/>
            <person name="Puiu D."/>
            <person name="Wang H."/>
            <person name="Twardziok S.O."/>
            <person name="Deal K.R."/>
            <person name="Huo N."/>
            <person name="Zhu T."/>
            <person name="Wang L."/>
            <person name="Wang Y."/>
            <person name="McGuire P.E."/>
            <person name="Liu S."/>
            <person name="Long H."/>
            <person name="Ramasamy R.K."/>
            <person name="Rodriguez J.C."/>
            <person name="Van S.L."/>
            <person name="Yuan L."/>
            <person name="Wang Z."/>
            <person name="Xia Z."/>
            <person name="Xiao L."/>
            <person name="Anderson O.D."/>
            <person name="Ouyang S."/>
            <person name="Liang Y."/>
            <person name="Zimin A.V."/>
            <person name="Pertea G."/>
            <person name="Qi P."/>
            <person name="Bennetzen J.L."/>
            <person name="Dai X."/>
            <person name="Dawson M.W."/>
            <person name="Muller H.G."/>
            <person name="Kugler K."/>
            <person name="Rivarola-Duarte L."/>
            <person name="Spannagl M."/>
            <person name="Mayer K.F.X."/>
            <person name="Lu F.H."/>
            <person name="Bevan M.W."/>
            <person name="Leroy P."/>
            <person name="Li P."/>
            <person name="You F.M."/>
            <person name="Sun Q."/>
            <person name="Liu Z."/>
            <person name="Lyons E."/>
            <person name="Wicker T."/>
            <person name="Salzberg S.L."/>
            <person name="Devos K.M."/>
            <person name="Dvorak J."/>
        </authorList>
    </citation>
    <scope>NUCLEOTIDE SEQUENCE [LARGE SCALE GENOMIC DNA]</scope>
    <source>
        <strain evidence="8">cv. AL8/78</strain>
    </source>
</reference>
<dbReference type="GO" id="GO:0003724">
    <property type="term" value="F:RNA helicase activity"/>
    <property type="evidence" value="ECO:0007669"/>
    <property type="project" value="InterPro"/>
</dbReference>
<evidence type="ECO:0000256" key="2">
    <source>
        <dbReference type="ARBA" id="ARBA00022801"/>
    </source>
</evidence>
<dbReference type="GO" id="GO:0016787">
    <property type="term" value="F:hydrolase activity"/>
    <property type="evidence" value="ECO:0007669"/>
    <property type="project" value="UniProtKB-KW"/>
</dbReference>
<dbReference type="Proteomes" id="UP000015105">
    <property type="component" value="Chromosome 6D"/>
</dbReference>
<keyword evidence="3" id="KW-0347">Helicase</keyword>
<sequence length="201" mass="20640">AALLLQNSPPDRRRNSISAAGAHQNSGTPLSSPARTSATPPSTSPARSSSPTTSPELVLCLPKSKTTLVAMAVDKVVAGGGEVQQSEPEPEPAAEASTFVELGICPELVEACDAMGWKQPTKIQVGAIPHALKGRDLIGPGTDRVGEDRCLCAADYPGADRAPPALLRLLAHEGASDSDCGAVRGVGVSDRLGLLSACWRS</sequence>
<evidence type="ECO:0000313" key="8">
    <source>
        <dbReference type="EnsemblPlants" id="AET6Gv20294600.13"/>
    </source>
</evidence>
<dbReference type="EnsemblPlants" id="AET6Gv20294600.13">
    <property type="protein sequence ID" value="AET6Gv20294600.13"/>
    <property type="gene ID" value="AET6Gv20294600"/>
</dbReference>
<dbReference type="PROSITE" id="PS51195">
    <property type="entry name" value="Q_MOTIF"/>
    <property type="match status" value="1"/>
</dbReference>
<evidence type="ECO:0000256" key="3">
    <source>
        <dbReference type="ARBA" id="ARBA00022806"/>
    </source>
</evidence>
<feature type="short sequence motif" description="Q motif" evidence="5">
    <location>
        <begin position="97"/>
        <end position="125"/>
    </location>
</feature>
<dbReference type="AlphaFoldDB" id="A0A453NAK6"/>
<keyword evidence="2" id="KW-0378">Hydrolase</keyword>
<dbReference type="GO" id="GO:0005524">
    <property type="term" value="F:ATP binding"/>
    <property type="evidence" value="ECO:0007669"/>
    <property type="project" value="UniProtKB-KW"/>
</dbReference>
<evidence type="ECO:0000259" key="7">
    <source>
        <dbReference type="PROSITE" id="PS51195"/>
    </source>
</evidence>
<evidence type="ECO:0000256" key="6">
    <source>
        <dbReference type="SAM" id="MobiDB-lite"/>
    </source>
</evidence>
<proteinExistence type="predicted"/>
<reference evidence="8" key="4">
    <citation type="submission" date="2019-03" db="UniProtKB">
        <authorList>
            <consortium name="EnsemblPlants"/>
        </authorList>
    </citation>
    <scope>IDENTIFICATION</scope>
</reference>
<keyword evidence="9" id="KW-1185">Reference proteome</keyword>
<feature type="region of interest" description="Disordered" evidence="6">
    <location>
        <begin position="1"/>
        <end position="57"/>
    </location>
</feature>
<dbReference type="InterPro" id="IPR027417">
    <property type="entry name" value="P-loop_NTPase"/>
</dbReference>
<reference evidence="9" key="1">
    <citation type="journal article" date="2014" name="Science">
        <title>Ancient hybridizations among the ancestral genomes of bread wheat.</title>
        <authorList>
            <consortium name="International Wheat Genome Sequencing Consortium,"/>
            <person name="Marcussen T."/>
            <person name="Sandve S.R."/>
            <person name="Heier L."/>
            <person name="Spannagl M."/>
            <person name="Pfeifer M."/>
            <person name="Jakobsen K.S."/>
            <person name="Wulff B.B."/>
            <person name="Steuernagel B."/>
            <person name="Mayer K.F."/>
            <person name="Olsen O.A."/>
        </authorList>
    </citation>
    <scope>NUCLEOTIDE SEQUENCE [LARGE SCALE GENOMIC DNA]</scope>
    <source>
        <strain evidence="9">cv. AL8/78</strain>
    </source>
</reference>
<feature type="domain" description="DEAD-box RNA helicase Q" evidence="7">
    <location>
        <begin position="97"/>
        <end position="125"/>
    </location>
</feature>
<name>A0A453NAK6_AEGTS</name>
<dbReference type="SUPFAM" id="SSF52540">
    <property type="entry name" value="P-loop containing nucleoside triphosphate hydrolases"/>
    <property type="match status" value="1"/>
</dbReference>
<feature type="compositionally biased region" description="Low complexity" evidence="6">
    <location>
        <begin position="28"/>
        <end position="55"/>
    </location>
</feature>
<dbReference type="Gene3D" id="3.40.50.300">
    <property type="entry name" value="P-loop containing nucleotide triphosphate hydrolases"/>
    <property type="match status" value="1"/>
</dbReference>